<reference evidence="2" key="1">
    <citation type="submission" date="2010-08" db="EMBL/GenBank/DDBJ databases">
        <authorList>
            <consortium name="Caenorhabditis japonica Sequencing Consortium"/>
            <person name="Wilson R.K."/>
        </authorList>
    </citation>
    <scope>NUCLEOTIDE SEQUENCE [LARGE SCALE GENOMIC DNA]</scope>
    <source>
        <strain evidence="2">DF5081</strain>
    </source>
</reference>
<evidence type="ECO:0008006" key="3">
    <source>
        <dbReference type="Google" id="ProtNLM"/>
    </source>
</evidence>
<keyword evidence="2" id="KW-1185">Reference proteome</keyword>
<name>A0A8R1HS10_CAEJA</name>
<dbReference type="Proteomes" id="UP000005237">
    <property type="component" value="Unassembled WGS sequence"/>
</dbReference>
<organism evidence="1 2">
    <name type="scientific">Caenorhabditis japonica</name>
    <dbReference type="NCBI Taxonomy" id="281687"/>
    <lineage>
        <taxon>Eukaryota</taxon>
        <taxon>Metazoa</taxon>
        <taxon>Ecdysozoa</taxon>
        <taxon>Nematoda</taxon>
        <taxon>Chromadorea</taxon>
        <taxon>Rhabditida</taxon>
        <taxon>Rhabditina</taxon>
        <taxon>Rhabditomorpha</taxon>
        <taxon>Rhabditoidea</taxon>
        <taxon>Rhabditidae</taxon>
        <taxon>Peloderinae</taxon>
        <taxon>Caenorhabditis</taxon>
    </lineage>
</organism>
<dbReference type="EnsemblMetazoa" id="CJA09299.1">
    <property type="protein sequence ID" value="CJA09299.1"/>
    <property type="gene ID" value="WBGene00128504"/>
</dbReference>
<protein>
    <recommendedName>
        <fullName evidence="3">DUF19 domain-containing protein</fullName>
    </recommendedName>
</protein>
<evidence type="ECO:0000313" key="1">
    <source>
        <dbReference type="EnsemblMetazoa" id="CJA09299.1"/>
    </source>
</evidence>
<reference evidence="1" key="2">
    <citation type="submission" date="2022-06" db="UniProtKB">
        <authorList>
            <consortium name="EnsemblMetazoa"/>
        </authorList>
    </citation>
    <scope>IDENTIFICATION</scope>
    <source>
        <strain evidence="1">DF5081</strain>
    </source>
</reference>
<accession>A0A8R1HS10</accession>
<evidence type="ECO:0000313" key="2">
    <source>
        <dbReference type="Proteomes" id="UP000005237"/>
    </source>
</evidence>
<dbReference type="AlphaFoldDB" id="A0A8R1HS10"/>
<sequence>MFPSTTAEMSYDQLTAHCNDYYTCMDNTKCYRDVILYETLARCSEDAFQIGFMSHCNSRMQHIRRENEERVANCVKENFDNVVFI</sequence>
<proteinExistence type="predicted"/>